<keyword evidence="7" id="KW-0067">ATP-binding</keyword>
<proteinExistence type="predicted"/>
<reference evidence="13" key="1">
    <citation type="journal article" date="2020" name="Cell">
        <title>Large-Scale Comparative Analyses of Tick Genomes Elucidate Their Genetic Diversity and Vector Capacities.</title>
        <authorList>
            <consortium name="Tick Genome and Microbiome Consortium (TIGMIC)"/>
            <person name="Jia N."/>
            <person name="Wang J."/>
            <person name="Shi W."/>
            <person name="Du L."/>
            <person name="Sun Y."/>
            <person name="Zhan W."/>
            <person name="Jiang J.F."/>
            <person name="Wang Q."/>
            <person name="Zhang B."/>
            <person name="Ji P."/>
            <person name="Bell-Sakyi L."/>
            <person name="Cui X.M."/>
            <person name="Yuan T.T."/>
            <person name="Jiang B.G."/>
            <person name="Yang W.F."/>
            <person name="Lam T.T."/>
            <person name="Chang Q.C."/>
            <person name="Ding S.J."/>
            <person name="Wang X.J."/>
            <person name="Zhu J.G."/>
            <person name="Ruan X.D."/>
            <person name="Zhao L."/>
            <person name="Wei J.T."/>
            <person name="Ye R.Z."/>
            <person name="Que T.C."/>
            <person name="Du C.H."/>
            <person name="Zhou Y.H."/>
            <person name="Cheng J.X."/>
            <person name="Dai P.F."/>
            <person name="Guo W.B."/>
            <person name="Han X.H."/>
            <person name="Huang E.J."/>
            <person name="Li L.F."/>
            <person name="Wei W."/>
            <person name="Gao Y.C."/>
            <person name="Liu J.Z."/>
            <person name="Shao H.Z."/>
            <person name="Wang X."/>
            <person name="Wang C.C."/>
            <person name="Yang T.C."/>
            <person name="Huo Q.B."/>
            <person name="Li W."/>
            <person name="Chen H.Y."/>
            <person name="Chen S.E."/>
            <person name="Zhou L.G."/>
            <person name="Ni X.B."/>
            <person name="Tian J.H."/>
            <person name="Sheng Y."/>
            <person name="Liu T."/>
            <person name="Pan Y.S."/>
            <person name="Xia L.Y."/>
            <person name="Li J."/>
            <person name="Zhao F."/>
            <person name="Cao W.C."/>
        </authorList>
    </citation>
    <scope>NUCLEOTIDE SEQUENCE</scope>
    <source>
        <strain evidence="13">Rsan-2018</strain>
    </source>
</reference>
<dbReference type="PANTHER" id="PTHR24356">
    <property type="entry name" value="SERINE/THREONINE-PROTEIN KINASE"/>
    <property type="match status" value="1"/>
</dbReference>
<keyword evidence="14" id="KW-1185">Reference proteome</keyword>
<dbReference type="InterPro" id="IPR023142">
    <property type="entry name" value="MAST_pre-PK_dom_sf"/>
</dbReference>
<dbReference type="PROSITE" id="PS00108">
    <property type="entry name" value="PROTEIN_KINASE_ST"/>
    <property type="match status" value="1"/>
</dbReference>
<dbReference type="Gene3D" id="1.20.1480.20">
    <property type="entry name" value="MAST3 pre-PK domain-like"/>
    <property type="match status" value="1"/>
</dbReference>
<comment type="caution">
    <text evidence="13">The sequence shown here is derived from an EMBL/GenBank/DDBJ whole genome shotgun (WGS) entry which is preliminary data.</text>
</comment>
<evidence type="ECO:0000259" key="12">
    <source>
        <dbReference type="PROSITE" id="PS50106"/>
    </source>
</evidence>
<evidence type="ECO:0000256" key="8">
    <source>
        <dbReference type="ARBA" id="ARBA00033099"/>
    </source>
</evidence>
<dbReference type="InterPro" id="IPR008271">
    <property type="entry name" value="Ser/Thr_kinase_AS"/>
</dbReference>
<keyword evidence="6" id="KW-0418">Kinase</keyword>
<dbReference type="SUPFAM" id="SSF56112">
    <property type="entry name" value="Protein kinase-like (PK-like)"/>
    <property type="match status" value="1"/>
</dbReference>
<dbReference type="GO" id="GO:0035556">
    <property type="term" value="P:intracellular signal transduction"/>
    <property type="evidence" value="ECO:0007669"/>
    <property type="project" value="TreeGrafter"/>
</dbReference>
<dbReference type="VEuPathDB" id="VectorBase:RSAN_030192"/>
<dbReference type="InterPro" id="IPR001478">
    <property type="entry name" value="PDZ"/>
</dbReference>
<dbReference type="GO" id="GO:0005524">
    <property type="term" value="F:ATP binding"/>
    <property type="evidence" value="ECO:0007669"/>
    <property type="project" value="UniProtKB-KW"/>
</dbReference>
<dbReference type="PROSITE" id="PS50011">
    <property type="entry name" value="PROTEIN_KINASE_DOM"/>
    <property type="match status" value="1"/>
</dbReference>
<dbReference type="AlphaFoldDB" id="A0A9D4SNW4"/>
<dbReference type="InterPro" id="IPR036034">
    <property type="entry name" value="PDZ_sf"/>
</dbReference>
<evidence type="ECO:0000313" key="13">
    <source>
        <dbReference type="EMBL" id="KAH7935419.1"/>
    </source>
</evidence>
<dbReference type="InterPro" id="IPR011009">
    <property type="entry name" value="Kinase-like_dom_sf"/>
</dbReference>
<evidence type="ECO:0000256" key="2">
    <source>
        <dbReference type="ARBA" id="ARBA00022148"/>
    </source>
</evidence>
<dbReference type="FunFam" id="3.30.200.20:FF:001780">
    <property type="entry name" value="Serine/threonine protein kinase, putative"/>
    <property type="match status" value="1"/>
</dbReference>
<dbReference type="Gene3D" id="1.10.510.10">
    <property type="entry name" value="Transferase(Phosphotransferase) domain 1"/>
    <property type="match status" value="2"/>
</dbReference>
<keyword evidence="4" id="KW-0808">Transferase</keyword>
<dbReference type="SUPFAM" id="SSF50156">
    <property type="entry name" value="PDZ domain-like"/>
    <property type="match status" value="1"/>
</dbReference>
<evidence type="ECO:0000256" key="9">
    <source>
        <dbReference type="ARBA" id="ARBA00047899"/>
    </source>
</evidence>
<dbReference type="GO" id="GO:0005634">
    <property type="term" value="C:nucleus"/>
    <property type="evidence" value="ECO:0007669"/>
    <property type="project" value="TreeGrafter"/>
</dbReference>
<dbReference type="GO" id="GO:0004674">
    <property type="term" value="F:protein serine/threonine kinase activity"/>
    <property type="evidence" value="ECO:0007669"/>
    <property type="project" value="UniProtKB-KW"/>
</dbReference>
<dbReference type="PROSITE" id="PS50106">
    <property type="entry name" value="PDZ"/>
    <property type="match status" value="1"/>
</dbReference>
<dbReference type="EC" id="2.7.11.1" evidence="1"/>
<dbReference type="Gene3D" id="2.30.42.10">
    <property type="match status" value="1"/>
</dbReference>
<dbReference type="Gene3D" id="3.30.200.20">
    <property type="entry name" value="Phosphorylase Kinase, domain 1"/>
    <property type="match status" value="1"/>
</dbReference>
<keyword evidence="3" id="KW-0723">Serine/threonine-protein kinase</keyword>
<evidence type="ECO:0000259" key="11">
    <source>
        <dbReference type="PROSITE" id="PS50011"/>
    </source>
</evidence>
<evidence type="ECO:0000256" key="7">
    <source>
        <dbReference type="ARBA" id="ARBA00022840"/>
    </source>
</evidence>
<accession>A0A9D4SNW4</accession>
<keyword evidence="5" id="KW-0547">Nucleotide-binding</keyword>
<comment type="catalytic activity">
    <reaction evidence="10">
        <text>L-seryl-[protein] + ATP = O-phospho-L-seryl-[protein] + ADP + H(+)</text>
        <dbReference type="Rhea" id="RHEA:17989"/>
        <dbReference type="Rhea" id="RHEA-COMP:9863"/>
        <dbReference type="Rhea" id="RHEA-COMP:11604"/>
        <dbReference type="ChEBI" id="CHEBI:15378"/>
        <dbReference type="ChEBI" id="CHEBI:29999"/>
        <dbReference type="ChEBI" id="CHEBI:30616"/>
        <dbReference type="ChEBI" id="CHEBI:83421"/>
        <dbReference type="ChEBI" id="CHEBI:456216"/>
        <dbReference type="EC" id="2.7.11.1"/>
    </reaction>
</comment>
<feature type="domain" description="PDZ" evidence="12">
    <location>
        <begin position="514"/>
        <end position="602"/>
    </location>
</feature>
<dbReference type="CDD" id="cd00136">
    <property type="entry name" value="PDZ_canonical"/>
    <property type="match status" value="1"/>
</dbReference>
<dbReference type="Pfam" id="PF00069">
    <property type="entry name" value="Pkinase"/>
    <property type="match status" value="2"/>
</dbReference>
<dbReference type="PANTHER" id="PTHR24356:SF1">
    <property type="entry name" value="SERINE_THREONINE-PROTEIN KINASE GREATWALL"/>
    <property type="match status" value="1"/>
</dbReference>
<dbReference type="InterPro" id="IPR000719">
    <property type="entry name" value="Prot_kinase_dom"/>
</dbReference>
<dbReference type="SMART" id="SM00220">
    <property type="entry name" value="S_TKc"/>
    <property type="match status" value="1"/>
</dbReference>
<evidence type="ECO:0000256" key="3">
    <source>
        <dbReference type="ARBA" id="ARBA00022527"/>
    </source>
</evidence>
<dbReference type="Proteomes" id="UP000821837">
    <property type="component" value="Unassembled WGS sequence"/>
</dbReference>
<evidence type="ECO:0000256" key="10">
    <source>
        <dbReference type="ARBA" id="ARBA00048679"/>
    </source>
</evidence>
<evidence type="ECO:0000256" key="1">
    <source>
        <dbReference type="ARBA" id="ARBA00012513"/>
    </source>
</evidence>
<evidence type="ECO:0000256" key="5">
    <source>
        <dbReference type="ARBA" id="ARBA00022741"/>
    </source>
</evidence>
<dbReference type="FunFam" id="1.10.510.10:FF:001549">
    <property type="entry name" value="Serine/threonine protein kinase, putative"/>
    <property type="match status" value="1"/>
</dbReference>
<evidence type="ECO:0000313" key="14">
    <source>
        <dbReference type="Proteomes" id="UP000821837"/>
    </source>
</evidence>
<reference evidence="13" key="2">
    <citation type="submission" date="2021-09" db="EMBL/GenBank/DDBJ databases">
        <authorList>
            <person name="Jia N."/>
            <person name="Wang J."/>
            <person name="Shi W."/>
            <person name="Du L."/>
            <person name="Sun Y."/>
            <person name="Zhan W."/>
            <person name="Jiang J."/>
            <person name="Wang Q."/>
            <person name="Zhang B."/>
            <person name="Ji P."/>
            <person name="Sakyi L.B."/>
            <person name="Cui X."/>
            <person name="Yuan T."/>
            <person name="Jiang B."/>
            <person name="Yang W."/>
            <person name="Lam T.T.-Y."/>
            <person name="Chang Q."/>
            <person name="Ding S."/>
            <person name="Wang X."/>
            <person name="Zhu J."/>
            <person name="Ruan X."/>
            <person name="Zhao L."/>
            <person name="Wei J."/>
            <person name="Que T."/>
            <person name="Du C."/>
            <person name="Cheng J."/>
            <person name="Dai P."/>
            <person name="Han X."/>
            <person name="Huang E."/>
            <person name="Gao Y."/>
            <person name="Liu J."/>
            <person name="Shao H."/>
            <person name="Ye R."/>
            <person name="Li L."/>
            <person name="Wei W."/>
            <person name="Wang X."/>
            <person name="Wang C."/>
            <person name="Huo Q."/>
            <person name="Li W."/>
            <person name="Guo W."/>
            <person name="Chen H."/>
            <person name="Chen S."/>
            <person name="Zhou L."/>
            <person name="Zhou L."/>
            <person name="Ni X."/>
            <person name="Tian J."/>
            <person name="Zhou Y."/>
            <person name="Sheng Y."/>
            <person name="Liu T."/>
            <person name="Pan Y."/>
            <person name="Xia L."/>
            <person name="Li J."/>
            <person name="Zhao F."/>
            <person name="Cao W."/>
        </authorList>
    </citation>
    <scope>NUCLEOTIDE SEQUENCE</scope>
    <source>
        <strain evidence="13">Rsan-2018</strain>
        <tissue evidence="13">Larvae</tissue>
    </source>
</reference>
<evidence type="ECO:0000256" key="6">
    <source>
        <dbReference type="ARBA" id="ARBA00022777"/>
    </source>
</evidence>
<comment type="catalytic activity">
    <reaction evidence="9">
        <text>L-threonyl-[protein] + ATP = O-phospho-L-threonyl-[protein] + ADP + H(+)</text>
        <dbReference type="Rhea" id="RHEA:46608"/>
        <dbReference type="Rhea" id="RHEA-COMP:11060"/>
        <dbReference type="Rhea" id="RHEA-COMP:11605"/>
        <dbReference type="ChEBI" id="CHEBI:15378"/>
        <dbReference type="ChEBI" id="CHEBI:30013"/>
        <dbReference type="ChEBI" id="CHEBI:30616"/>
        <dbReference type="ChEBI" id="CHEBI:61977"/>
        <dbReference type="ChEBI" id="CHEBI:456216"/>
        <dbReference type="EC" id="2.7.11.1"/>
    </reaction>
</comment>
<evidence type="ECO:0000256" key="4">
    <source>
        <dbReference type="ARBA" id="ARBA00022679"/>
    </source>
</evidence>
<organism evidence="13 14">
    <name type="scientific">Rhipicephalus sanguineus</name>
    <name type="common">Brown dog tick</name>
    <name type="synonym">Ixodes sanguineus</name>
    <dbReference type="NCBI Taxonomy" id="34632"/>
    <lineage>
        <taxon>Eukaryota</taxon>
        <taxon>Metazoa</taxon>
        <taxon>Ecdysozoa</taxon>
        <taxon>Arthropoda</taxon>
        <taxon>Chelicerata</taxon>
        <taxon>Arachnida</taxon>
        <taxon>Acari</taxon>
        <taxon>Parasitiformes</taxon>
        <taxon>Ixodida</taxon>
        <taxon>Ixodoidea</taxon>
        <taxon>Ixodidae</taxon>
        <taxon>Rhipicephalinae</taxon>
        <taxon>Rhipicephalus</taxon>
        <taxon>Rhipicephalus</taxon>
    </lineage>
</organism>
<name>A0A9D4SNW4_RHISA</name>
<gene>
    <name evidence="13" type="ORF">HPB52_007441</name>
</gene>
<dbReference type="EMBL" id="JABSTV010001255">
    <property type="protein sequence ID" value="KAH7935419.1"/>
    <property type="molecule type" value="Genomic_DNA"/>
</dbReference>
<feature type="domain" description="Protein kinase" evidence="11">
    <location>
        <begin position="156"/>
        <end position="391"/>
    </location>
</feature>
<dbReference type="SMART" id="SM00228">
    <property type="entry name" value="PDZ"/>
    <property type="match status" value="1"/>
</dbReference>
<sequence>MGGTSVVEKAKQSSKTLTTLFPRIPKTCTTLLEQLVKRESKVSLLRDPLTHFCEEQLVLHAQECLLKINKQLITYQDIRSMVENLIGLHTMCIKRDPDVARTQGENMRKLVIIERLCDVPVTDWVNIADSINKRMEKLNLPKSLPFATYIPKIRDFENIRMLGAGGFGAVYLARYKPVGFEASLKLVNMDRFSRHKQAAMDKVVASVIRNPFLVKYYSCYCVKEAYVTIMEFIPGLDLQRVVTKAEYLKIEAVQIIMAQLILAVEHMHLHGCLHRDIKVSNMLIMPGGRVKVIDFDTTKICHGHCRSVDWWSSGIVMYKMMTGKVPFRGKTKQMLRERIITAPLKWPRATDQHGHSATTPAKDMTYRMLRKNPAERLGSRIYSDLKTHPFFDDFNWKQLYVKEDLIDIPAIKELQEEDKKKIKDAPDDDDERRHQKIEDMTDILPEMQKPLLCYASKSFRKLMVALKEKRGKVTADMINSVGEESSELKYDQPKRNTDSMVDTTEVREGPDKVDLLLYRKKKFYKFWGYGFSLRRAKGEDDAYYIYVDTVTADSPADKSTVLPLDVLLYVNGTSVMNESLSKARKLISRSGDTLVLSVMSCSPYRILTTRRDMFTIMRSVPKEQVSVRRSGFSCGGSMPYGLGLIDAMVYDDKAKQFTRCFVVTGSLYPGDVVTMADGTALETLTMEQVLQMLGVGKAEVNLSIVPLSPLRSNRVLMSKMQEQTITDASVPTRSTHAAEVNV</sequence>
<protein>
    <recommendedName>
        <fullName evidence="2">Serine/threonine-protein kinase greatwall</fullName>
        <ecNumber evidence="1">2.7.11.1</ecNumber>
    </recommendedName>
    <alternativeName>
        <fullName evidence="8">Microtubule-associated serine/threonine-protein kinase-like</fullName>
    </alternativeName>
</protein>
<dbReference type="InterPro" id="IPR050236">
    <property type="entry name" value="Ser_Thr_kinase_AGC"/>
</dbReference>